<evidence type="ECO:0000256" key="1">
    <source>
        <dbReference type="SAM" id="MobiDB-lite"/>
    </source>
</evidence>
<feature type="region of interest" description="Disordered" evidence="1">
    <location>
        <begin position="154"/>
        <end position="177"/>
    </location>
</feature>
<dbReference type="EMBL" id="CAADHO010000001">
    <property type="protein sequence ID" value="VFQ42468.1"/>
    <property type="molecule type" value="Genomic_DNA"/>
</dbReference>
<organism evidence="2 3">
    <name type="scientific">Desulfoluna butyratoxydans</name>
    <dbReference type="NCBI Taxonomy" id="231438"/>
    <lineage>
        <taxon>Bacteria</taxon>
        <taxon>Pseudomonadati</taxon>
        <taxon>Thermodesulfobacteriota</taxon>
        <taxon>Desulfobacteria</taxon>
        <taxon>Desulfobacterales</taxon>
        <taxon>Desulfolunaceae</taxon>
        <taxon>Desulfoluna</taxon>
    </lineage>
</organism>
<protein>
    <submittedName>
        <fullName evidence="2">Uncharacterized protein</fullName>
    </submittedName>
</protein>
<accession>A0A4V6IKV3</accession>
<gene>
    <name evidence="2" type="ORF">MSL71_860</name>
</gene>
<name>A0A4V6IKV3_9BACT</name>
<evidence type="ECO:0000313" key="3">
    <source>
        <dbReference type="Proteomes" id="UP000507962"/>
    </source>
</evidence>
<dbReference type="AlphaFoldDB" id="A0A4V6IKV3"/>
<keyword evidence="3" id="KW-1185">Reference proteome</keyword>
<dbReference type="Proteomes" id="UP000507962">
    <property type="component" value="Unassembled WGS sequence"/>
</dbReference>
<proteinExistence type="predicted"/>
<reference evidence="2 3" key="1">
    <citation type="submission" date="2019-03" db="EMBL/GenBank/DDBJ databases">
        <authorList>
            <person name="Nijsse B."/>
        </authorList>
    </citation>
    <scope>NUCLEOTIDE SEQUENCE [LARGE SCALE GENOMIC DNA]</scope>
    <source>
        <strain evidence="2">Desulfoluna butyratoxydans MSL71</strain>
    </source>
</reference>
<evidence type="ECO:0000313" key="2">
    <source>
        <dbReference type="EMBL" id="VFQ42468.1"/>
    </source>
</evidence>
<dbReference type="RefSeq" id="WP_180136720.1">
    <property type="nucleotide sequence ID" value="NZ_CAADHO010000001.1"/>
</dbReference>
<sequence>MHIASLLRAICADLTRTFPGLAACTPCLGDLAPETIPEGGDDGPRAWIALAGADTAQETATGEWDLPLSLEAVIAGPVTPDATLLNLVEGLLAHIPGTTWGLASAHPAGGVEARGCPSHPLASGERAVWTLTWNQMLRLGESLWTSPAQHPTRLFTGQAPNIGPGHEDDYTTLEVTP</sequence>